<evidence type="ECO:0000313" key="9">
    <source>
        <dbReference type="Proteomes" id="UP000004699"/>
    </source>
</evidence>
<keyword evidence="9" id="KW-1185">Reference proteome</keyword>
<evidence type="ECO:0000256" key="1">
    <source>
        <dbReference type="ARBA" id="ARBA00004141"/>
    </source>
</evidence>
<feature type="transmembrane region" description="Helical" evidence="6">
    <location>
        <begin position="93"/>
        <end position="111"/>
    </location>
</feature>
<evidence type="ECO:0000313" key="8">
    <source>
        <dbReference type="EMBL" id="EED35181.1"/>
    </source>
</evidence>
<dbReference type="RefSeq" id="WP_009019927.1">
    <property type="nucleotide sequence ID" value="NZ_DS999411.1"/>
</dbReference>
<dbReference type="InterPro" id="IPR037185">
    <property type="entry name" value="EmrE-like"/>
</dbReference>
<evidence type="ECO:0000259" key="7">
    <source>
        <dbReference type="Pfam" id="PF00892"/>
    </source>
</evidence>
<keyword evidence="3 6" id="KW-0812">Transmembrane</keyword>
<organism evidence="8 9">
    <name type="scientific">Luminiphilus syltensis NOR5-1B</name>
    <dbReference type="NCBI Taxonomy" id="565045"/>
    <lineage>
        <taxon>Bacteria</taxon>
        <taxon>Pseudomonadati</taxon>
        <taxon>Pseudomonadota</taxon>
        <taxon>Gammaproteobacteria</taxon>
        <taxon>Cellvibrionales</taxon>
        <taxon>Halieaceae</taxon>
        <taxon>Luminiphilus</taxon>
    </lineage>
</organism>
<comment type="subcellular location">
    <subcellularLocation>
        <location evidence="1">Membrane</location>
        <topology evidence="1">Multi-pass membrane protein</topology>
    </subcellularLocation>
</comment>
<accession>B8KXR8</accession>
<dbReference type="HOGENOM" id="CLU_033863_5_0_6"/>
<dbReference type="eggNOG" id="COG0697">
    <property type="taxonomic scope" value="Bacteria"/>
</dbReference>
<dbReference type="SUPFAM" id="SSF103481">
    <property type="entry name" value="Multidrug resistance efflux transporter EmrE"/>
    <property type="match status" value="2"/>
</dbReference>
<feature type="domain" description="EamA" evidence="7">
    <location>
        <begin position="151"/>
        <end position="284"/>
    </location>
</feature>
<keyword evidence="4 6" id="KW-1133">Transmembrane helix</keyword>
<proteinExistence type="inferred from homology"/>
<evidence type="ECO:0000256" key="2">
    <source>
        <dbReference type="ARBA" id="ARBA00007362"/>
    </source>
</evidence>
<feature type="transmembrane region" description="Helical" evidence="6">
    <location>
        <begin position="64"/>
        <end position="87"/>
    </location>
</feature>
<feature type="transmembrane region" description="Helical" evidence="6">
    <location>
        <begin position="181"/>
        <end position="200"/>
    </location>
</feature>
<keyword evidence="5 6" id="KW-0472">Membrane</keyword>
<dbReference type="Pfam" id="PF00892">
    <property type="entry name" value="EamA"/>
    <property type="match status" value="2"/>
</dbReference>
<feature type="transmembrane region" description="Helical" evidence="6">
    <location>
        <begin position="268"/>
        <end position="285"/>
    </location>
</feature>
<evidence type="ECO:0000256" key="3">
    <source>
        <dbReference type="ARBA" id="ARBA00022692"/>
    </source>
</evidence>
<evidence type="ECO:0000256" key="6">
    <source>
        <dbReference type="SAM" id="Phobius"/>
    </source>
</evidence>
<dbReference type="EMBL" id="DS999411">
    <property type="protein sequence ID" value="EED35181.1"/>
    <property type="molecule type" value="Genomic_DNA"/>
</dbReference>
<comment type="similarity">
    <text evidence="2">Belongs to the EamA transporter family.</text>
</comment>
<feature type="transmembrane region" description="Helical" evidence="6">
    <location>
        <begin position="245"/>
        <end position="262"/>
    </location>
</feature>
<dbReference type="PANTHER" id="PTHR32322:SF2">
    <property type="entry name" value="EAMA DOMAIN-CONTAINING PROTEIN"/>
    <property type="match status" value="1"/>
</dbReference>
<feature type="domain" description="EamA" evidence="7">
    <location>
        <begin position="3"/>
        <end position="137"/>
    </location>
</feature>
<dbReference type="InterPro" id="IPR000620">
    <property type="entry name" value="EamA_dom"/>
</dbReference>
<dbReference type="InterPro" id="IPR050638">
    <property type="entry name" value="AA-Vitamin_Transporters"/>
</dbReference>
<dbReference type="GO" id="GO:0016020">
    <property type="term" value="C:membrane"/>
    <property type="evidence" value="ECO:0007669"/>
    <property type="project" value="UniProtKB-SubCell"/>
</dbReference>
<feature type="transmembrane region" description="Helical" evidence="6">
    <location>
        <begin position="206"/>
        <end position="233"/>
    </location>
</feature>
<reference evidence="9" key="1">
    <citation type="journal article" date="2013" name="BMC Microbiol.">
        <title>Taxonomy and evolution of bacteriochlorophyll a-containing members of the OM60/NOR5 clade of marine gammaproteobacteria: description of Luminiphilus syltensis gen. nov., sp. nov., reclassification of Haliea rubra as Pseudohaliea rubra gen. nov., comb. nov., and emendation of Chromatocurvus halotolerans.</title>
        <authorList>
            <person name="Spring S."/>
            <person name="Riedel T."/>
            <person name="Sproer C."/>
            <person name="Yan S."/>
            <person name="Harder J."/>
            <person name="Fuchs B.M."/>
        </authorList>
    </citation>
    <scope>NUCLEOTIDE SEQUENCE [LARGE SCALE GENOMIC DNA]</scope>
    <source>
        <strain evidence="9">NOR51-B</strain>
    </source>
</reference>
<name>B8KXR8_9GAMM</name>
<feature type="transmembrane region" description="Helical" evidence="6">
    <location>
        <begin position="123"/>
        <end position="142"/>
    </location>
</feature>
<sequence length="293" mass="30677">MRYYLLLLTSTLLMASGFITAKLLIVGGAPPIALVAARFTLAGGLALLWLAFIRRLQRPKSLSALLGIVLIGSLQTAVMFVLSFGALAHLDPAVVALLTFTMPLWVVALEATASRQWPSYSQLAGLILGLAGVALILGAGFVGNGPRALLAAVGVLVGAFGWAVATVFTKRVDLGVHGWSLNGSQMFVGGMLVMIATQFVDPRPLAIHTAVDAALFVWLVVPASIISFGFWFAALHLRGASQTSGFLFLVPFFTAVLAVPAMDAEFSTAQLLGGCAVGAAIWLMGRSQAPRKG</sequence>
<dbReference type="AlphaFoldDB" id="B8KXR8"/>
<feature type="transmembrane region" description="Helical" evidence="6">
    <location>
        <begin position="31"/>
        <end position="52"/>
    </location>
</feature>
<gene>
    <name evidence="8" type="ORF">NOR51B_1126</name>
</gene>
<dbReference type="PANTHER" id="PTHR32322">
    <property type="entry name" value="INNER MEMBRANE TRANSPORTER"/>
    <property type="match status" value="1"/>
</dbReference>
<feature type="transmembrane region" description="Helical" evidence="6">
    <location>
        <begin position="148"/>
        <end position="169"/>
    </location>
</feature>
<dbReference type="Proteomes" id="UP000004699">
    <property type="component" value="Unassembled WGS sequence"/>
</dbReference>
<protein>
    <recommendedName>
        <fullName evidence="7">EamA domain-containing protein</fullName>
    </recommendedName>
</protein>
<evidence type="ECO:0000256" key="5">
    <source>
        <dbReference type="ARBA" id="ARBA00023136"/>
    </source>
</evidence>
<evidence type="ECO:0000256" key="4">
    <source>
        <dbReference type="ARBA" id="ARBA00022989"/>
    </source>
</evidence>